<name>A0A914L1P1_MELIC</name>
<keyword evidence="2" id="KW-1185">Reference proteome</keyword>
<dbReference type="Proteomes" id="UP000887563">
    <property type="component" value="Unplaced"/>
</dbReference>
<organism evidence="2 3">
    <name type="scientific">Meloidogyne incognita</name>
    <name type="common">Southern root-knot nematode worm</name>
    <name type="synonym">Oxyuris incognita</name>
    <dbReference type="NCBI Taxonomy" id="6306"/>
    <lineage>
        <taxon>Eukaryota</taxon>
        <taxon>Metazoa</taxon>
        <taxon>Ecdysozoa</taxon>
        <taxon>Nematoda</taxon>
        <taxon>Chromadorea</taxon>
        <taxon>Rhabditida</taxon>
        <taxon>Tylenchina</taxon>
        <taxon>Tylenchomorpha</taxon>
        <taxon>Tylenchoidea</taxon>
        <taxon>Meloidogynidae</taxon>
        <taxon>Meloidogyninae</taxon>
        <taxon>Meloidogyne</taxon>
        <taxon>Meloidogyne incognita group</taxon>
    </lineage>
</organism>
<evidence type="ECO:0000313" key="2">
    <source>
        <dbReference type="Proteomes" id="UP000887563"/>
    </source>
</evidence>
<dbReference type="WBParaSite" id="Minc3s00212g07662">
    <property type="protein sequence ID" value="Minc3s00212g07662"/>
    <property type="gene ID" value="Minc3s00212g07662"/>
</dbReference>
<protein>
    <submittedName>
        <fullName evidence="3">Uncharacterized protein</fullName>
    </submittedName>
</protein>
<proteinExistence type="predicted"/>
<sequence>MPPISTILFILLIIITIINISNSNVCNKLKDDKNAFIYCKKVNGNREEENKSRNSNPKLKYKMRISFTPRYELACLTLGCICQYYGGKSSNRATNDCTLSNGQKLKKAKRKEWRMLTDQEKMETVILLINLLFT</sequence>
<dbReference type="AlphaFoldDB" id="A0A914L1P1"/>
<evidence type="ECO:0000313" key="3">
    <source>
        <dbReference type="WBParaSite" id="Minc3s00212g07662"/>
    </source>
</evidence>
<accession>A0A914L1P1</accession>
<reference evidence="3" key="1">
    <citation type="submission" date="2022-11" db="UniProtKB">
        <authorList>
            <consortium name="WormBaseParasite"/>
        </authorList>
    </citation>
    <scope>IDENTIFICATION</scope>
</reference>
<feature type="signal peptide" evidence="1">
    <location>
        <begin position="1"/>
        <end position="23"/>
    </location>
</feature>
<feature type="chain" id="PRO_5036954624" evidence="1">
    <location>
        <begin position="24"/>
        <end position="134"/>
    </location>
</feature>
<keyword evidence="1" id="KW-0732">Signal</keyword>
<evidence type="ECO:0000256" key="1">
    <source>
        <dbReference type="SAM" id="SignalP"/>
    </source>
</evidence>